<feature type="compositionally biased region" description="Low complexity" evidence="1">
    <location>
        <begin position="101"/>
        <end position="117"/>
    </location>
</feature>
<keyword evidence="3" id="KW-1185">Reference proteome</keyword>
<name>A0ABS3AQW4_9BACT</name>
<sequence length="977" mass="111049">MNIERGFSDFDPTHKGIEYTRDKNEAEKFWGRSITVQEERETLYLSPKDVAAFLKNNSALTSEEELRVSGGEADSLLRDRLSDVLSRASSSASKRTSQVGSPIFTSPSSTASSPSSFPREAILYKDDKPEQTLIKQLLLGDDGGKDLTEGENQEIEQLFQTMLDQLAPATTQDRMTFYARTVRRIGDVVNPQERITIVKGLLANLAQDKEATEKKRKLTQLAATQAKLRKADAEVRRYHDVMNPEIRTVMAQAKEVVLSSKDPTLKQTIEEETKQIKQEIIESIVENDPELKKEYETSKMLPTETSLSRSQRRELRNTLKQRLWTSENPTIQRLFSEKAQEIVNQSRKRLADLAIQAKKDVLFSDNPRVEEIVKAEKNAPAFLDKRNAVMLKIIEKDMELWMNYEANEYTFPSEESLSEKQKKEFDHGLRLLLLDSQNPQLQKLFQEKEKEVIQQHFGLSITQLNTGTANVVYKVDADEKVSAYTKKIPENRSRQKVVDISTVGALSEPLKGANLVRIYRRTSKQTAEEAPADLSPASNRSENFVTASPIDRLTTNPAKVNWQSSASQHTALFALSLQLWDGHRKNMWMDGNSDLIIGDYDDAVLESNLITASGNVVNSPLGQLYLQTVNPTIDEAILEEHLDELGESIALQIPVQGRDFVAIEEKGENEPPEITQVNFSEEESEMITDLVEQHFGKNRWFLIHGRDNNISSGSITLADVRLEFAKVTEDPRFKTLPIWKELRNEGLSDEQIAMLQRQPMLLHPKNCSIAQLQALRERKARLEGFLALKKMFNNPKDFQGDPIVALYNQREALLDHLDSMPITTSEKQELRRELSNIETTPDGIKKAEEILEGPIKWNQLAYAAYPTLARMHQWAAKVDALKNQLSNIPSSNIDEKVKLLKENIDDLPIPPLSIRPLKLSLESDKPEDHTAAVNFVNNMLLQANWSEPSQALSHKFAHLSQEQLRREITQYSRFQQN</sequence>
<comment type="caution">
    <text evidence="2">The sequence shown here is derived from an EMBL/GenBank/DDBJ whole genome shotgun (WGS) entry which is preliminary data.</text>
</comment>
<proteinExistence type="predicted"/>
<evidence type="ECO:0000313" key="3">
    <source>
        <dbReference type="Proteomes" id="UP000722121"/>
    </source>
</evidence>
<evidence type="ECO:0000313" key="2">
    <source>
        <dbReference type="EMBL" id="MBN4066695.1"/>
    </source>
</evidence>
<accession>A0ABS3AQW4</accession>
<evidence type="ECO:0000256" key="1">
    <source>
        <dbReference type="SAM" id="MobiDB-lite"/>
    </source>
</evidence>
<dbReference type="EMBL" id="JAFITR010000017">
    <property type="protein sequence ID" value="MBN4066695.1"/>
    <property type="molecule type" value="Genomic_DNA"/>
</dbReference>
<gene>
    <name evidence="2" type="ORF">JYU14_01260</name>
</gene>
<dbReference type="Proteomes" id="UP000722121">
    <property type="component" value="Unassembled WGS sequence"/>
</dbReference>
<feature type="region of interest" description="Disordered" evidence="1">
    <location>
        <begin position="88"/>
        <end position="117"/>
    </location>
</feature>
<protein>
    <submittedName>
        <fullName evidence="2">Uncharacterized protein</fullName>
    </submittedName>
</protein>
<reference evidence="2 3" key="1">
    <citation type="submission" date="2021-02" db="EMBL/GenBank/DDBJ databases">
        <title>Activity-based single-cell genomes from oceanic crustal fluid captures similar information to metagenomic and metatranscriptomic surveys with orders of magnitude less sampling.</title>
        <authorList>
            <person name="D'Angelo T.S."/>
            <person name="Orcutt B.N."/>
        </authorList>
    </citation>
    <scope>NUCLEOTIDE SEQUENCE [LARGE SCALE GENOMIC DNA]</scope>
    <source>
        <strain evidence="2">AH-315-G07</strain>
    </source>
</reference>
<organism evidence="2 3">
    <name type="scientific">Simkania negevensis</name>
    <dbReference type="NCBI Taxonomy" id="83561"/>
    <lineage>
        <taxon>Bacteria</taxon>
        <taxon>Pseudomonadati</taxon>
        <taxon>Chlamydiota</taxon>
        <taxon>Chlamydiia</taxon>
        <taxon>Parachlamydiales</taxon>
        <taxon>Simkaniaceae</taxon>
        <taxon>Simkania</taxon>
    </lineage>
</organism>